<evidence type="ECO:0000256" key="7">
    <source>
        <dbReference type="ARBA" id="ARBA00023242"/>
    </source>
</evidence>
<dbReference type="GO" id="GO:0000978">
    <property type="term" value="F:RNA polymerase II cis-regulatory region sequence-specific DNA binding"/>
    <property type="evidence" value="ECO:0007669"/>
    <property type="project" value="TreeGrafter"/>
</dbReference>
<comment type="similarity">
    <text evidence="2">Belongs to the SNAPC3/SRD2 family.</text>
</comment>
<evidence type="ECO:0000256" key="2">
    <source>
        <dbReference type="ARBA" id="ARBA00010410"/>
    </source>
</evidence>
<dbReference type="Pfam" id="PF12251">
    <property type="entry name" value="SNAPC3"/>
    <property type="match status" value="1"/>
</dbReference>
<comment type="subunit">
    <text evidence="9">Part of the SNAPc complex composed of 5 subunits: SNAPC1, SNAPC2, SNAPC3, SNAPC4 and SNAPC5. SNAPC3 interacts with SNAPC1.</text>
</comment>
<sequence length="410" mass="47037">MTSMDHEPDLLKKIDEISAATADVSKLVSIKDFIARWRAALTEDELTLQGVASLPYSSVVGSNDPIPADLLEELFIVTNPIESLYCEGMAPLKPIKLEDVPAECKLQTIRHSKNNRDMRKMSYQSHQQLSNIALDYSTKQEEHLAHKYAAMDYERERIKKKKSKRDDQLMTIPEAIITVHIHKPQSTFGKLNFRRGHKNLFVHILTQTSLTQLRNAIKCPKDLEIPGDFSMAPDSGQNSKRAKDLFSSAIFFIENTFYVERQNLESLDYSKPIVEWLRKKGVTQSFPVKVMSLTKMIDLKIRFGMPYVFIHQGNCEHVIQFTDMRLMHSDDCQTLSQYPLQLTTSSLKFTVCNACQTRPVKWMVANSVHSPCDPAHYCDVCFKMFHYNAQGEKTCDFKAFQYTDNMLVDS</sequence>
<evidence type="ECO:0000256" key="5">
    <source>
        <dbReference type="ARBA" id="ARBA00023125"/>
    </source>
</evidence>
<evidence type="ECO:0000256" key="8">
    <source>
        <dbReference type="ARBA" id="ARBA00025193"/>
    </source>
</evidence>
<dbReference type="InterPro" id="IPR022042">
    <property type="entry name" value="snRNA-activating_su3"/>
</dbReference>
<comment type="subcellular location">
    <subcellularLocation>
        <location evidence="1">Nucleus</location>
    </subcellularLocation>
</comment>
<name>A0A7J7JU75_BUGNE</name>
<dbReference type="EMBL" id="VXIV02001873">
    <property type="protein sequence ID" value="KAF6028966.1"/>
    <property type="molecule type" value="Genomic_DNA"/>
</dbReference>
<evidence type="ECO:0000256" key="10">
    <source>
        <dbReference type="ARBA" id="ARBA00029606"/>
    </source>
</evidence>
<dbReference type="OrthoDB" id="46583at2759"/>
<comment type="caution">
    <text evidence="11">The sequence shown here is derived from an EMBL/GenBank/DDBJ whole genome shotgun (WGS) entry which is preliminary data.</text>
</comment>
<dbReference type="Proteomes" id="UP000593567">
    <property type="component" value="Unassembled WGS sequence"/>
</dbReference>
<reference evidence="11" key="1">
    <citation type="submission" date="2020-06" db="EMBL/GenBank/DDBJ databases">
        <title>Draft genome of Bugula neritina, a colonial animal packing powerful symbionts and potential medicines.</title>
        <authorList>
            <person name="Rayko M."/>
        </authorList>
    </citation>
    <scope>NUCLEOTIDE SEQUENCE [LARGE SCALE GENOMIC DNA]</scope>
    <source>
        <strain evidence="11">Kwan_BN1</strain>
    </source>
</reference>
<dbReference type="GO" id="GO:0005634">
    <property type="term" value="C:nucleus"/>
    <property type="evidence" value="ECO:0007669"/>
    <property type="project" value="UniProtKB-SubCell"/>
</dbReference>
<organism evidence="11 12">
    <name type="scientific">Bugula neritina</name>
    <name type="common">Brown bryozoan</name>
    <name type="synonym">Sertularia neritina</name>
    <dbReference type="NCBI Taxonomy" id="10212"/>
    <lineage>
        <taxon>Eukaryota</taxon>
        <taxon>Metazoa</taxon>
        <taxon>Spiralia</taxon>
        <taxon>Lophotrochozoa</taxon>
        <taxon>Bryozoa</taxon>
        <taxon>Gymnolaemata</taxon>
        <taxon>Cheilostomatida</taxon>
        <taxon>Flustrina</taxon>
        <taxon>Buguloidea</taxon>
        <taxon>Bugulidae</taxon>
        <taxon>Bugula</taxon>
    </lineage>
</organism>
<dbReference type="GO" id="GO:0042796">
    <property type="term" value="P:snRNA transcription by RNA polymerase III"/>
    <property type="evidence" value="ECO:0007669"/>
    <property type="project" value="TreeGrafter"/>
</dbReference>
<evidence type="ECO:0000313" key="12">
    <source>
        <dbReference type="Proteomes" id="UP000593567"/>
    </source>
</evidence>
<dbReference type="AlphaFoldDB" id="A0A7J7JU75"/>
<dbReference type="GO" id="GO:0019185">
    <property type="term" value="C:snRNA-activating protein complex"/>
    <property type="evidence" value="ECO:0007669"/>
    <property type="project" value="TreeGrafter"/>
</dbReference>
<keyword evidence="7" id="KW-0539">Nucleus</keyword>
<protein>
    <recommendedName>
        <fullName evidence="3">snRNA-activating protein complex subunit 3</fullName>
    </recommendedName>
    <alternativeName>
        <fullName evidence="10">Small nuclear RNA-activating complex polypeptide 3</fullName>
    </alternativeName>
</protein>
<keyword evidence="6" id="KW-0804">Transcription</keyword>
<dbReference type="GO" id="GO:0042795">
    <property type="term" value="P:snRNA transcription by RNA polymerase II"/>
    <property type="evidence" value="ECO:0007669"/>
    <property type="project" value="TreeGrafter"/>
</dbReference>
<keyword evidence="4" id="KW-0805">Transcription regulation</keyword>
<accession>A0A7J7JU75</accession>
<dbReference type="PANTHER" id="PTHR13421">
    <property type="entry name" value="SNRNA-ACTIVATING PROTEIN COMPLEX SUBUNIT 3"/>
    <property type="match status" value="1"/>
</dbReference>
<keyword evidence="12" id="KW-1185">Reference proteome</keyword>
<comment type="function">
    <text evidence="8">Part of the SNAPc complex required for the transcription of both RNA polymerase II and III small-nuclear RNA genes. Binds to the proximal sequence element (PSE), a non-TATA-box basal promoter element common to these 2 types of genes. Recruits TBP and BRF2 to the U6 snRNA TATA box.</text>
</comment>
<proteinExistence type="inferred from homology"/>
<dbReference type="GO" id="GO:0001046">
    <property type="term" value="F:core promoter sequence-specific DNA binding"/>
    <property type="evidence" value="ECO:0007669"/>
    <property type="project" value="TreeGrafter"/>
</dbReference>
<keyword evidence="5" id="KW-0238">DNA-binding</keyword>
<evidence type="ECO:0000256" key="3">
    <source>
        <dbReference type="ARBA" id="ARBA00013634"/>
    </source>
</evidence>
<evidence type="ECO:0000256" key="4">
    <source>
        <dbReference type="ARBA" id="ARBA00023015"/>
    </source>
</evidence>
<dbReference type="GO" id="GO:0001006">
    <property type="term" value="F:RNA polymerase III type 3 promoter sequence-specific DNA binding"/>
    <property type="evidence" value="ECO:0007669"/>
    <property type="project" value="TreeGrafter"/>
</dbReference>
<dbReference type="GO" id="GO:0003681">
    <property type="term" value="F:bent DNA binding"/>
    <property type="evidence" value="ECO:0007669"/>
    <property type="project" value="TreeGrafter"/>
</dbReference>
<gene>
    <name evidence="11" type="ORF">EB796_012717</name>
</gene>
<evidence type="ECO:0000256" key="1">
    <source>
        <dbReference type="ARBA" id="ARBA00004123"/>
    </source>
</evidence>
<evidence type="ECO:0000256" key="9">
    <source>
        <dbReference type="ARBA" id="ARBA00025958"/>
    </source>
</evidence>
<evidence type="ECO:0000313" key="11">
    <source>
        <dbReference type="EMBL" id="KAF6028966.1"/>
    </source>
</evidence>
<dbReference type="PANTHER" id="PTHR13421:SF16">
    <property type="entry name" value="SNRNA-ACTIVATING PROTEIN COMPLEX SUBUNIT 3"/>
    <property type="match status" value="1"/>
</dbReference>
<evidence type="ECO:0000256" key="6">
    <source>
        <dbReference type="ARBA" id="ARBA00023163"/>
    </source>
</evidence>